<dbReference type="Proteomes" id="UP001154282">
    <property type="component" value="Unassembled WGS sequence"/>
</dbReference>
<reference evidence="1" key="1">
    <citation type="submission" date="2022-08" db="EMBL/GenBank/DDBJ databases">
        <authorList>
            <person name="Gutierrez-Valencia J."/>
        </authorList>
    </citation>
    <scope>NUCLEOTIDE SEQUENCE</scope>
</reference>
<keyword evidence="2" id="KW-1185">Reference proteome</keyword>
<evidence type="ECO:0000313" key="2">
    <source>
        <dbReference type="Proteomes" id="UP001154282"/>
    </source>
</evidence>
<accession>A0AAV0KLF2</accession>
<comment type="caution">
    <text evidence="1">The sequence shown here is derived from an EMBL/GenBank/DDBJ whole genome shotgun (WGS) entry which is preliminary data.</text>
</comment>
<evidence type="ECO:0000313" key="1">
    <source>
        <dbReference type="EMBL" id="CAI0421709.1"/>
    </source>
</evidence>
<proteinExistence type="predicted"/>
<sequence length="44" mass="4786">MVIPVDKANEMEGPREEVFQKLAGPEHPGRLRCLGLAPSQSALI</sequence>
<name>A0AAV0KLF2_9ROSI</name>
<organism evidence="1 2">
    <name type="scientific">Linum tenue</name>
    <dbReference type="NCBI Taxonomy" id="586396"/>
    <lineage>
        <taxon>Eukaryota</taxon>
        <taxon>Viridiplantae</taxon>
        <taxon>Streptophyta</taxon>
        <taxon>Embryophyta</taxon>
        <taxon>Tracheophyta</taxon>
        <taxon>Spermatophyta</taxon>
        <taxon>Magnoliopsida</taxon>
        <taxon>eudicotyledons</taxon>
        <taxon>Gunneridae</taxon>
        <taxon>Pentapetalae</taxon>
        <taxon>rosids</taxon>
        <taxon>fabids</taxon>
        <taxon>Malpighiales</taxon>
        <taxon>Linaceae</taxon>
        <taxon>Linum</taxon>
    </lineage>
</organism>
<dbReference type="AlphaFoldDB" id="A0AAV0KLF2"/>
<dbReference type="EMBL" id="CAMGYJ010000005">
    <property type="protein sequence ID" value="CAI0421709.1"/>
    <property type="molecule type" value="Genomic_DNA"/>
</dbReference>
<protein>
    <submittedName>
        <fullName evidence="1">Uncharacterized protein</fullName>
    </submittedName>
</protein>
<gene>
    <name evidence="1" type="ORF">LITE_LOCUS18872</name>
</gene>